<dbReference type="InterPro" id="IPR004136">
    <property type="entry name" value="NMO"/>
</dbReference>
<dbReference type="PANTHER" id="PTHR32332:SF20">
    <property type="entry name" value="2-NITROPROPANE DIOXYGENASE-LIKE PROTEIN"/>
    <property type="match status" value="1"/>
</dbReference>
<dbReference type="PANTHER" id="PTHR32332">
    <property type="entry name" value="2-NITROPROPANE DIOXYGENASE"/>
    <property type="match status" value="1"/>
</dbReference>
<dbReference type="Gene3D" id="3.20.20.70">
    <property type="entry name" value="Aldolase class I"/>
    <property type="match status" value="2"/>
</dbReference>
<keyword evidence="2" id="KW-0288">FMN</keyword>
<sequence length="348" mass="36291">MNTKITRMLGIQYPIVLSGMTGISTPELVAAVCNAGGLGILATGDLSPDSLRESIRKIRELTDKPFGANVPLLIPGADEKAHVLFEEKVPAVNYSLGKGDWICQKVHEYGGKAIATVVNLRHAQAAERDGADALIVTGHEAAAHGGEAASLVLVPSIADSVGIPVIAAGGFGDGRGLAAALALGADAIAMGTRFMNTLESPVHSAVKEVSCVKTVHDTLYSDKVDGIPCRVMQSKGATRLIKGRFILIRALWTSRAAAKSYGLPWLKLAAGILLLAVAKGIGKAVALARLANAWGPMQQGMEYGDTENGVLMLGQVTGLIEDTPAVAQLMERIVSQARECSAALAEKV</sequence>
<evidence type="ECO:0000313" key="4">
    <source>
        <dbReference type="EMBL" id="SHI95756.1"/>
    </source>
</evidence>
<organism evidence="4 5">
    <name type="scientific">Desulfatibacillum alkenivorans DSM 16219</name>
    <dbReference type="NCBI Taxonomy" id="1121393"/>
    <lineage>
        <taxon>Bacteria</taxon>
        <taxon>Pseudomonadati</taxon>
        <taxon>Thermodesulfobacteriota</taxon>
        <taxon>Desulfobacteria</taxon>
        <taxon>Desulfobacterales</taxon>
        <taxon>Desulfatibacillaceae</taxon>
        <taxon>Desulfatibacillum</taxon>
    </lineage>
</organism>
<name>A0A1M6FDP0_9BACT</name>
<protein>
    <submittedName>
        <fullName evidence="4">Enoyl-[acyl-carrier protein] reductase II</fullName>
    </submittedName>
</protein>
<proteinExistence type="predicted"/>
<keyword evidence="5" id="KW-1185">Reference proteome</keyword>
<dbReference type="STRING" id="1121393.SAMN02745216_00792"/>
<dbReference type="SUPFAM" id="SSF51412">
    <property type="entry name" value="Inosine monophosphate dehydrogenase (IMPDH)"/>
    <property type="match status" value="1"/>
</dbReference>
<evidence type="ECO:0000313" key="5">
    <source>
        <dbReference type="Proteomes" id="UP000183994"/>
    </source>
</evidence>
<dbReference type="AlphaFoldDB" id="A0A1M6FDP0"/>
<dbReference type="Pfam" id="PF03060">
    <property type="entry name" value="NMO"/>
    <property type="match status" value="1"/>
</dbReference>
<keyword evidence="1" id="KW-0285">Flavoprotein</keyword>
<accession>A0A1M6FDP0</accession>
<gene>
    <name evidence="4" type="ORF">SAMN02745216_00792</name>
</gene>
<dbReference type="Proteomes" id="UP000183994">
    <property type="component" value="Unassembled WGS sequence"/>
</dbReference>
<dbReference type="CDD" id="cd04730">
    <property type="entry name" value="NPD_like"/>
    <property type="match status" value="1"/>
</dbReference>
<dbReference type="OrthoDB" id="9778912at2"/>
<keyword evidence="3" id="KW-0560">Oxidoreductase</keyword>
<reference evidence="5" key="1">
    <citation type="submission" date="2016-11" db="EMBL/GenBank/DDBJ databases">
        <authorList>
            <person name="Varghese N."/>
            <person name="Submissions S."/>
        </authorList>
    </citation>
    <scope>NUCLEOTIDE SEQUENCE [LARGE SCALE GENOMIC DNA]</scope>
    <source>
        <strain evidence="5">DSM 16219</strain>
    </source>
</reference>
<evidence type="ECO:0000256" key="2">
    <source>
        <dbReference type="ARBA" id="ARBA00022643"/>
    </source>
</evidence>
<dbReference type="GO" id="GO:0018580">
    <property type="term" value="F:nitronate monooxygenase activity"/>
    <property type="evidence" value="ECO:0007669"/>
    <property type="project" value="InterPro"/>
</dbReference>
<evidence type="ECO:0000256" key="1">
    <source>
        <dbReference type="ARBA" id="ARBA00022630"/>
    </source>
</evidence>
<dbReference type="InterPro" id="IPR013785">
    <property type="entry name" value="Aldolase_TIM"/>
</dbReference>
<dbReference type="EMBL" id="FQZU01000003">
    <property type="protein sequence ID" value="SHI95756.1"/>
    <property type="molecule type" value="Genomic_DNA"/>
</dbReference>
<evidence type="ECO:0000256" key="3">
    <source>
        <dbReference type="ARBA" id="ARBA00023002"/>
    </source>
</evidence>